<evidence type="ECO:0000313" key="4">
    <source>
        <dbReference type="Proteomes" id="UP000593564"/>
    </source>
</evidence>
<dbReference type="InterPro" id="IPR038765">
    <property type="entry name" value="Papain-like_cys_pep_sf"/>
</dbReference>
<organism evidence="3 4">
    <name type="scientific">Camellia sinensis</name>
    <name type="common">Tea plant</name>
    <name type="synonym">Thea sinensis</name>
    <dbReference type="NCBI Taxonomy" id="4442"/>
    <lineage>
        <taxon>Eukaryota</taxon>
        <taxon>Viridiplantae</taxon>
        <taxon>Streptophyta</taxon>
        <taxon>Embryophyta</taxon>
        <taxon>Tracheophyta</taxon>
        <taxon>Spermatophyta</taxon>
        <taxon>Magnoliopsida</taxon>
        <taxon>eudicotyledons</taxon>
        <taxon>Gunneridae</taxon>
        <taxon>Pentapetalae</taxon>
        <taxon>asterids</taxon>
        <taxon>Ericales</taxon>
        <taxon>Theaceae</taxon>
        <taxon>Camellia</taxon>
    </lineage>
</organism>
<evidence type="ECO:0000313" key="3">
    <source>
        <dbReference type="EMBL" id="KAF5961353.1"/>
    </source>
</evidence>
<accession>A0A7J7I8M0</accession>
<dbReference type="InterPro" id="IPR000668">
    <property type="entry name" value="Peptidase_C1A_C"/>
</dbReference>
<sequence>MQWHLLLKYNFLDGNFILGIFTSKCGTVVDHAVVVIGYGTENGVDYWFIPYQQPRLGSTDYVHPHKSTRVQLISSLYLINNPCERILSLIVRTEHNVVDTHIGKCGIAMETSYPIKNNQNPTKPNRAYGDAGIGINNA</sequence>
<reference evidence="4" key="1">
    <citation type="journal article" date="2020" name="Nat. Commun.">
        <title>Genome assembly of wild tea tree DASZ reveals pedigree and selection history of tea varieties.</title>
        <authorList>
            <person name="Zhang W."/>
            <person name="Zhang Y."/>
            <person name="Qiu H."/>
            <person name="Guo Y."/>
            <person name="Wan H."/>
            <person name="Zhang X."/>
            <person name="Scossa F."/>
            <person name="Alseekh S."/>
            <person name="Zhang Q."/>
            <person name="Wang P."/>
            <person name="Xu L."/>
            <person name="Schmidt M.H."/>
            <person name="Jia X."/>
            <person name="Li D."/>
            <person name="Zhu A."/>
            <person name="Guo F."/>
            <person name="Chen W."/>
            <person name="Ni D."/>
            <person name="Usadel B."/>
            <person name="Fernie A.R."/>
            <person name="Wen W."/>
        </authorList>
    </citation>
    <scope>NUCLEOTIDE SEQUENCE [LARGE SCALE GENOMIC DNA]</scope>
    <source>
        <strain evidence="4">cv. G240</strain>
    </source>
</reference>
<feature type="region of interest" description="Disordered" evidence="1">
    <location>
        <begin position="116"/>
        <end position="138"/>
    </location>
</feature>
<evidence type="ECO:0000256" key="1">
    <source>
        <dbReference type="SAM" id="MobiDB-lite"/>
    </source>
</evidence>
<feature type="domain" description="Peptidase C1A papain C-terminal" evidence="2">
    <location>
        <begin position="18"/>
        <end position="49"/>
    </location>
</feature>
<dbReference type="InterPro" id="IPR025660">
    <property type="entry name" value="Pept_his_AS"/>
</dbReference>
<dbReference type="PROSITE" id="PS00639">
    <property type="entry name" value="THIOL_PROTEASE_HIS"/>
    <property type="match status" value="1"/>
</dbReference>
<protein>
    <recommendedName>
        <fullName evidence="2">Peptidase C1A papain C-terminal domain-containing protein</fullName>
    </recommendedName>
</protein>
<dbReference type="Proteomes" id="UP000593564">
    <property type="component" value="Unassembled WGS sequence"/>
</dbReference>
<keyword evidence="4" id="KW-1185">Reference proteome</keyword>
<dbReference type="GO" id="GO:0008234">
    <property type="term" value="F:cysteine-type peptidase activity"/>
    <property type="evidence" value="ECO:0007669"/>
    <property type="project" value="InterPro"/>
</dbReference>
<dbReference type="AlphaFoldDB" id="A0A7J7I8M0"/>
<dbReference type="GO" id="GO:0006508">
    <property type="term" value="P:proteolysis"/>
    <property type="evidence" value="ECO:0007669"/>
    <property type="project" value="InterPro"/>
</dbReference>
<comment type="caution">
    <text evidence="3">The sequence shown here is derived from an EMBL/GenBank/DDBJ whole genome shotgun (WGS) entry which is preliminary data.</text>
</comment>
<dbReference type="SUPFAM" id="SSF54001">
    <property type="entry name" value="Cysteine proteinases"/>
    <property type="match status" value="1"/>
</dbReference>
<reference evidence="3 4" key="2">
    <citation type="submission" date="2020-07" db="EMBL/GenBank/DDBJ databases">
        <title>Genome assembly of wild tea tree DASZ reveals pedigree and selection history of tea varieties.</title>
        <authorList>
            <person name="Zhang W."/>
        </authorList>
    </citation>
    <scope>NUCLEOTIDE SEQUENCE [LARGE SCALE GENOMIC DNA]</scope>
    <source>
        <strain evidence="4">cv. G240</strain>
        <tissue evidence="3">Leaf</tissue>
    </source>
</reference>
<dbReference type="Gene3D" id="3.90.70.10">
    <property type="entry name" value="Cysteine proteinases"/>
    <property type="match status" value="1"/>
</dbReference>
<evidence type="ECO:0000259" key="2">
    <source>
        <dbReference type="Pfam" id="PF00112"/>
    </source>
</evidence>
<proteinExistence type="predicted"/>
<name>A0A7J7I8M0_CAMSI</name>
<dbReference type="Pfam" id="PF00112">
    <property type="entry name" value="Peptidase_C1"/>
    <property type="match status" value="1"/>
</dbReference>
<dbReference type="EMBL" id="JACBKZ010000001">
    <property type="protein sequence ID" value="KAF5961353.1"/>
    <property type="molecule type" value="Genomic_DNA"/>
</dbReference>
<gene>
    <name evidence="3" type="ORF">HYC85_002562</name>
</gene>